<proteinExistence type="predicted"/>
<name>A0A8J5VV37_ZIZPA</name>
<evidence type="ECO:0000313" key="2">
    <source>
        <dbReference type="Proteomes" id="UP000729402"/>
    </source>
</evidence>
<dbReference type="AlphaFoldDB" id="A0A8J5VV37"/>
<protein>
    <submittedName>
        <fullName evidence="1">Uncharacterized protein</fullName>
    </submittedName>
</protein>
<evidence type="ECO:0000313" key="1">
    <source>
        <dbReference type="EMBL" id="KAG8072226.1"/>
    </source>
</evidence>
<sequence>MSHGVLSVDLYRIASPLDGYIRDQIPVPQIRSRRTPCIVGDAERQPSAASICSSSSSFWRVVEIHPGGDLFRWVRRSRDVRVPERRWREAQVEGESAGCKGRRS</sequence>
<accession>A0A8J5VV37</accession>
<organism evidence="1 2">
    <name type="scientific">Zizania palustris</name>
    <name type="common">Northern wild rice</name>
    <dbReference type="NCBI Taxonomy" id="103762"/>
    <lineage>
        <taxon>Eukaryota</taxon>
        <taxon>Viridiplantae</taxon>
        <taxon>Streptophyta</taxon>
        <taxon>Embryophyta</taxon>
        <taxon>Tracheophyta</taxon>
        <taxon>Spermatophyta</taxon>
        <taxon>Magnoliopsida</taxon>
        <taxon>Liliopsida</taxon>
        <taxon>Poales</taxon>
        <taxon>Poaceae</taxon>
        <taxon>BOP clade</taxon>
        <taxon>Oryzoideae</taxon>
        <taxon>Oryzeae</taxon>
        <taxon>Zizaniinae</taxon>
        <taxon>Zizania</taxon>
    </lineage>
</organism>
<reference evidence="1" key="2">
    <citation type="submission" date="2021-02" db="EMBL/GenBank/DDBJ databases">
        <authorList>
            <person name="Kimball J.A."/>
            <person name="Haas M.W."/>
            <person name="Macchietto M."/>
            <person name="Kono T."/>
            <person name="Duquette J."/>
            <person name="Shao M."/>
        </authorList>
    </citation>
    <scope>NUCLEOTIDE SEQUENCE</scope>
    <source>
        <tissue evidence="1">Fresh leaf tissue</tissue>
    </source>
</reference>
<reference evidence="1" key="1">
    <citation type="journal article" date="2021" name="bioRxiv">
        <title>Whole Genome Assembly and Annotation of Northern Wild Rice, Zizania palustris L., Supports a Whole Genome Duplication in the Zizania Genus.</title>
        <authorList>
            <person name="Haas M."/>
            <person name="Kono T."/>
            <person name="Macchietto M."/>
            <person name="Millas R."/>
            <person name="McGilp L."/>
            <person name="Shao M."/>
            <person name="Duquette J."/>
            <person name="Hirsch C.N."/>
            <person name="Kimball J."/>
        </authorList>
    </citation>
    <scope>NUCLEOTIDE SEQUENCE</scope>
    <source>
        <tissue evidence="1">Fresh leaf tissue</tissue>
    </source>
</reference>
<dbReference type="EMBL" id="JAAALK010000283">
    <property type="protein sequence ID" value="KAG8072226.1"/>
    <property type="molecule type" value="Genomic_DNA"/>
</dbReference>
<keyword evidence="2" id="KW-1185">Reference proteome</keyword>
<dbReference type="Proteomes" id="UP000729402">
    <property type="component" value="Unassembled WGS sequence"/>
</dbReference>
<comment type="caution">
    <text evidence="1">The sequence shown here is derived from an EMBL/GenBank/DDBJ whole genome shotgun (WGS) entry which is preliminary data.</text>
</comment>
<gene>
    <name evidence="1" type="ORF">GUJ93_ZPchr0006g46090</name>
</gene>